<gene>
    <name evidence="3" type="ORF">GKD88_15445</name>
    <name evidence="2" type="ORF">GKE08_15775</name>
</gene>
<evidence type="ECO:0000313" key="5">
    <source>
        <dbReference type="Proteomes" id="UP000480929"/>
    </source>
</evidence>
<feature type="region of interest" description="Disordered" evidence="1">
    <location>
        <begin position="156"/>
        <end position="220"/>
    </location>
</feature>
<dbReference type="InterPro" id="IPR032675">
    <property type="entry name" value="LRR_dom_sf"/>
</dbReference>
<dbReference type="RefSeq" id="WP_154240192.1">
    <property type="nucleotide sequence ID" value="NZ_WKPI01000037.1"/>
</dbReference>
<evidence type="ECO:0000313" key="4">
    <source>
        <dbReference type="Proteomes" id="UP000433575"/>
    </source>
</evidence>
<reference evidence="4 5" key="1">
    <citation type="journal article" date="2019" name="Nat. Med.">
        <title>A library of human gut bacterial isolates paired with longitudinal multiomics data enables mechanistic microbiome research.</title>
        <authorList>
            <person name="Poyet M."/>
            <person name="Groussin M."/>
            <person name="Gibbons S.M."/>
            <person name="Avila-Pacheco J."/>
            <person name="Jiang X."/>
            <person name="Kearney S.M."/>
            <person name="Perrotta A.R."/>
            <person name="Berdy B."/>
            <person name="Zhao S."/>
            <person name="Lieberman T.D."/>
            <person name="Swanson P.K."/>
            <person name="Smith M."/>
            <person name="Roesemann S."/>
            <person name="Alexander J.E."/>
            <person name="Rich S.A."/>
            <person name="Livny J."/>
            <person name="Vlamakis H."/>
            <person name="Clish C."/>
            <person name="Bullock K."/>
            <person name="Deik A."/>
            <person name="Scott J."/>
            <person name="Pierce K.A."/>
            <person name="Xavier R.J."/>
            <person name="Alm E.J."/>
        </authorList>
    </citation>
    <scope>NUCLEOTIDE SEQUENCE [LARGE SCALE GENOMIC DNA]</scope>
    <source>
        <strain evidence="2 4">BIOML-A4</strain>
        <strain evidence="3 5">BIOML-A5</strain>
    </source>
</reference>
<evidence type="ECO:0000256" key="1">
    <source>
        <dbReference type="SAM" id="MobiDB-lite"/>
    </source>
</evidence>
<feature type="compositionally biased region" description="Acidic residues" evidence="1">
    <location>
        <begin position="201"/>
        <end position="210"/>
    </location>
</feature>
<sequence>MIEKRKLSNINRQEHRLLAILVTVCLFLGTIQGKSSVIRAESSAAVFQIGDQAVAILENGRLTVSGSGDTYDYEAQTSPFLHDREKIQSIRIEEGITYIGAYLFYNLGQVSGILELPSTILGMGEAAFSGDNFENAPKFTGIRNYFVSGVIEQEFKQEEGGELPGSKGNETPPSASPEGPEHSEGTPDSDLDHNSASEEAPTMEDEETNAETETPLLPTPWPAVHEPVKAAGSQTGIVKLTVDQEAENESGSIPIVEQRIANPSTLFYAGQSGYAVCSQQNTTFLKAAEDAGYQSAEEFAEISLDDCLRITLPMRQGQIQLPECPETLMQSAGEDPLFKLSFHGWSKTKPDDLQAEALTALTPGESLDLGDDKSLSLYSIWKLVPQYTLSVHTEFSNSASVIYSLIDSRTGEEFIAPSGFRLQYQWQYRNPNEEVWRNIENADQSTYQREIQPEDDKRQFRCGIQAISLMRAVQPGEFKTLYSDPAAGITENTAIYIDQKNGNDSNTGLSDKNAVATFEKALSFLKSVDTGGSLENNTLIIIGKYNFSVDAAAGTTISLLEEGKPATIKGATSEAALIGIDSNSSGNDNDCGIEVLADVKIESIQLQYLNYFYGNGHNITLGEGVSNTGLKSSIYLYGGGRSVIKDSVGEISVSSGNIVRIVGYVRSFSGTNLEAGNKLSKITVKNNASVGTIVAGVASGGVSNGNVEINVEGGSVTSILGGNQGFNNTAAAYVGRTNINISGGKVGTVWGAGTGRIVSIPTFQGALNMNITGGSVAEIYGAGSAAYTVSPASGEKTKVTITVENATVGTIYAAGKGADSAIKTTDAYKDLTKDPKDFGSFTGEFKIEAGSGALITGDIYGSGAGVVKGNTITYETNENAYFKGQGEILINEGAVVQGSVYGGGKGVAENGYEKCARICEDSSVNVVLNGGQIQGSIFGGGQTAGVLGSTSVEIKSGTVIGNVYGGGKQGLVTGKANVTIQGGTMESSVYGGALGETEKFMLLGGATVNMTGGWIRGNLYGGSELSNDGKNEAEPEAGWPDIVFVNLVGGTVSGKVFGGGYRGIVSGSTHLHIGSGAMDECLYYQNHSAEKPALTCSELEVRDSVYAGGDYGGADAKDYSKITVQGTSHVYIDGTGYKTGNSLTAPEMKIDGGVFGSGASCDAGSTRLVTLKNYGGATRGEGSNGVLDVSRTLSAIQRADRVTLINSHVRLTGLSDIANTNQTALYSLNRIGDHGKVAEDYDNGLVLQGGSTLVLESAMIETANFKSMDLTGKNALTQETLKASPNTVKFETGTVFQVSYEGLKETLYGAVIGYAYMQAAEKASVYAYARPKITDASSIMNKDDGGFVAVTETEPMKEIPYQNVETNYRYWQLSGENASADRQTVLTAQKIEGEEGFLVAEGVVELPQLLQESHYKIESITLPNGLELVQAAMDGTSKWIDESINKPSGEASDNRVQSAQTAMKANPLTHFGLFMQIGEGFDTTDTSNTVGKIISADSIKSESSSSIVGQTSPSAQANSRPKLNFYLTYYNPGITASTDLGKVEILLAVADGINNHEKIEISVDILTQANSLEDQTVDLYATSNGSYTGQLIIPAGADRELSLTNVVSKPENMVPKASDYTQHQFSVAMVPAPSQGWMSAGLMTEACDLKEVSKPVTIGKTDSRYQAVINFTLENNG</sequence>
<organism evidence="2 4">
    <name type="scientific">Holdemania massiliensis</name>
    <dbReference type="NCBI Taxonomy" id="1468449"/>
    <lineage>
        <taxon>Bacteria</taxon>
        <taxon>Bacillati</taxon>
        <taxon>Bacillota</taxon>
        <taxon>Erysipelotrichia</taxon>
        <taxon>Erysipelotrichales</taxon>
        <taxon>Erysipelotrichaceae</taxon>
        <taxon>Holdemania</taxon>
    </lineage>
</organism>
<accession>A0A6N7SB04</accession>
<dbReference type="Proteomes" id="UP000433575">
    <property type="component" value="Unassembled WGS sequence"/>
</dbReference>
<protein>
    <recommendedName>
        <fullName evidence="6">Leucine-rich repeat protein</fullName>
    </recommendedName>
</protein>
<comment type="caution">
    <text evidence="2">The sequence shown here is derived from an EMBL/GenBank/DDBJ whole genome shotgun (WGS) entry which is preliminary data.</text>
</comment>
<name>A0A6N7SB04_9FIRM</name>
<dbReference type="EMBL" id="WKPJ01000035">
    <property type="protein sequence ID" value="MSA90790.1"/>
    <property type="molecule type" value="Genomic_DNA"/>
</dbReference>
<evidence type="ECO:0000313" key="2">
    <source>
        <dbReference type="EMBL" id="MSA90790.1"/>
    </source>
</evidence>
<feature type="compositionally biased region" description="Basic and acidic residues" evidence="1">
    <location>
        <begin position="179"/>
        <end position="196"/>
    </location>
</feature>
<keyword evidence="5" id="KW-1185">Reference proteome</keyword>
<evidence type="ECO:0000313" key="3">
    <source>
        <dbReference type="EMBL" id="MSC34520.1"/>
    </source>
</evidence>
<evidence type="ECO:0008006" key="6">
    <source>
        <dbReference type="Google" id="ProtNLM"/>
    </source>
</evidence>
<dbReference type="OrthoDB" id="1958022at2"/>
<dbReference type="EMBL" id="WKPI01000037">
    <property type="protein sequence ID" value="MSC34520.1"/>
    <property type="molecule type" value="Genomic_DNA"/>
</dbReference>
<dbReference type="Proteomes" id="UP000480929">
    <property type="component" value="Unassembled WGS sequence"/>
</dbReference>
<proteinExistence type="predicted"/>
<dbReference type="Gene3D" id="3.80.10.10">
    <property type="entry name" value="Ribonuclease Inhibitor"/>
    <property type="match status" value="1"/>
</dbReference>